<dbReference type="EMBL" id="BK015628">
    <property type="protein sequence ID" value="DAE16647.1"/>
    <property type="molecule type" value="Genomic_DNA"/>
</dbReference>
<evidence type="ECO:0000313" key="1">
    <source>
        <dbReference type="EMBL" id="DAE16647.1"/>
    </source>
</evidence>
<organism evidence="1">
    <name type="scientific">Myoviridae sp. ctw4b6</name>
    <dbReference type="NCBI Taxonomy" id="2825206"/>
    <lineage>
        <taxon>Viruses</taxon>
        <taxon>Duplodnaviria</taxon>
        <taxon>Heunggongvirae</taxon>
        <taxon>Uroviricota</taxon>
        <taxon>Caudoviricetes</taxon>
    </lineage>
</organism>
<reference evidence="1" key="1">
    <citation type="journal article" date="2021" name="Proc. Natl. Acad. Sci. U.S.A.">
        <title>A Catalog of Tens of Thousands of Viruses from Human Metagenomes Reveals Hidden Associations with Chronic Diseases.</title>
        <authorList>
            <person name="Tisza M.J."/>
            <person name="Buck C.B."/>
        </authorList>
    </citation>
    <scope>NUCLEOTIDE SEQUENCE</scope>
    <source>
        <strain evidence="1">Ctw4b6</strain>
    </source>
</reference>
<name>A0A8S5QBH2_9CAUD</name>
<proteinExistence type="predicted"/>
<protein>
    <submittedName>
        <fullName evidence="1">Flagellum export protein</fullName>
    </submittedName>
</protein>
<accession>A0A8S5QBH2</accession>
<sequence>MTRKLFTPQRRRSIIPYPGALTPQLSMWPRVDERLPDTLHMPQFHYATRRGLVVSCLHCGRLVVVHDRMGREHRLNSNEILETTSTKGETEC</sequence>